<protein>
    <recommendedName>
        <fullName evidence="5">Site-specific DNA-methyltransferase</fullName>
    </recommendedName>
</protein>
<gene>
    <name evidence="3" type="ORF">METHB2_590001</name>
</gene>
<dbReference type="Gene3D" id="3.40.50.150">
    <property type="entry name" value="Vaccinia Virus protein VP39"/>
    <property type="match status" value="1"/>
</dbReference>
<name>A0A8S0WC07_9GAMM</name>
<dbReference type="GO" id="GO:0032259">
    <property type="term" value="P:methylation"/>
    <property type="evidence" value="ECO:0007669"/>
    <property type="project" value="UniProtKB-KW"/>
</dbReference>
<reference evidence="3 4" key="1">
    <citation type="submission" date="2020-02" db="EMBL/GenBank/DDBJ databases">
        <authorList>
            <person name="Hogendoorn C."/>
        </authorList>
    </citation>
    <scope>NUCLEOTIDE SEQUENCE [LARGE SCALE GENOMIC DNA]</scope>
    <source>
        <strain evidence="3">METHB21</strain>
    </source>
</reference>
<evidence type="ECO:0000313" key="4">
    <source>
        <dbReference type="Proteomes" id="UP000494216"/>
    </source>
</evidence>
<proteinExistence type="predicted"/>
<dbReference type="SUPFAM" id="SSF53335">
    <property type="entry name" value="S-adenosyl-L-methionine-dependent methyltransferases"/>
    <property type="match status" value="1"/>
</dbReference>
<evidence type="ECO:0000256" key="1">
    <source>
        <dbReference type="ARBA" id="ARBA00022603"/>
    </source>
</evidence>
<comment type="caution">
    <text evidence="3">The sequence shown here is derived from an EMBL/GenBank/DDBJ whole genome shotgun (WGS) entry which is preliminary data.</text>
</comment>
<evidence type="ECO:0000256" key="2">
    <source>
        <dbReference type="ARBA" id="ARBA00022679"/>
    </source>
</evidence>
<organism evidence="3 4">
    <name type="scientific">Candidatus Methylobacter favarea</name>
    <dbReference type="NCBI Taxonomy" id="2707345"/>
    <lineage>
        <taxon>Bacteria</taxon>
        <taxon>Pseudomonadati</taxon>
        <taxon>Pseudomonadota</taxon>
        <taxon>Gammaproteobacteria</taxon>
        <taxon>Methylococcales</taxon>
        <taxon>Methylococcaceae</taxon>
        <taxon>Methylobacter</taxon>
    </lineage>
</organism>
<dbReference type="GO" id="GO:0003676">
    <property type="term" value="F:nucleic acid binding"/>
    <property type="evidence" value="ECO:0007669"/>
    <property type="project" value="InterPro"/>
</dbReference>
<dbReference type="AlphaFoldDB" id="A0A8S0WC07"/>
<keyword evidence="4" id="KW-1185">Reference proteome</keyword>
<dbReference type="Proteomes" id="UP000494216">
    <property type="component" value="Unassembled WGS sequence"/>
</dbReference>
<sequence>MSKYDDLVKKLKEIFQIDKPELDFGIYRILNARQGEINDYLDNRLKAKVGGSLAASGAANVEGLQKELKEKKAQYRSDGIDPDTVPKIIELRQKIAAYGVGTSEQENAVFTHLLTFFSRYYDKGDFISQRRYKGNTYAIPYAGEEVVLHWANKDQYYTKSGENFSNYAFKLDDGRSVRFRLVTADTAKDNRKDNDKERRFVLIEPQTRILTDDDGDEVEEALLPVAEENGELVLRFEYKAMPKGSKQEDWVAKAVKTVLDNAIVKARWLDLSSREPTEKNPQRTLLEKCLTNYTSKNTADYFIHKDLGRFLRGELDFYIKNEVMHLDDVQNAEKFADIEKNLRLIQTLRAIALDLITFLAQLEDFQLKLWLKKKFVVATHYCITLDRIIKDAPNLLDVIAANQKQWEQWGNLGMLNGKVDLINQAEAGSVDYLKEHPYLMADTALFDAAFKQALLATVDNLDDSLDGLLIHGDNFQALNLLKVRYREQVKCVYIDPPYNAKSSEILYKNEYKHSSWLSLMDSRLAISKNVMTSTTNRK</sequence>
<dbReference type="GO" id="GO:0008168">
    <property type="term" value="F:methyltransferase activity"/>
    <property type="evidence" value="ECO:0007669"/>
    <property type="project" value="UniProtKB-KW"/>
</dbReference>
<dbReference type="PROSITE" id="PS00092">
    <property type="entry name" value="N6_MTASE"/>
    <property type="match status" value="1"/>
</dbReference>
<keyword evidence="2" id="KW-0808">Transferase</keyword>
<accession>A0A8S0WC07</accession>
<dbReference type="InterPro" id="IPR002052">
    <property type="entry name" value="DNA_methylase_N6_adenine_CS"/>
</dbReference>
<dbReference type="InterPro" id="IPR029063">
    <property type="entry name" value="SAM-dependent_MTases_sf"/>
</dbReference>
<evidence type="ECO:0008006" key="5">
    <source>
        <dbReference type="Google" id="ProtNLM"/>
    </source>
</evidence>
<keyword evidence="1" id="KW-0489">Methyltransferase</keyword>
<dbReference type="RefSeq" id="WP_174626885.1">
    <property type="nucleotide sequence ID" value="NZ_CADCXN010000090.1"/>
</dbReference>
<evidence type="ECO:0000313" key="3">
    <source>
        <dbReference type="EMBL" id="CAA9892085.1"/>
    </source>
</evidence>
<dbReference type="EMBL" id="CADCXN010000090">
    <property type="protein sequence ID" value="CAA9892085.1"/>
    <property type="molecule type" value="Genomic_DNA"/>
</dbReference>